<reference evidence="1 3" key="1">
    <citation type="submission" date="2017-11" db="EMBL/GenBank/DDBJ databases">
        <title>The genome of Rhizophagus clarus HR1 reveals common genetic basis of auxotrophy among arbuscular mycorrhizal fungi.</title>
        <authorList>
            <person name="Kobayashi Y."/>
        </authorList>
    </citation>
    <scope>NUCLEOTIDE SEQUENCE [LARGE SCALE GENOMIC DNA]</scope>
    <source>
        <strain evidence="1 3">HR1</strain>
    </source>
</reference>
<organism evidence="1 3">
    <name type="scientific">Rhizophagus clarus</name>
    <dbReference type="NCBI Taxonomy" id="94130"/>
    <lineage>
        <taxon>Eukaryota</taxon>
        <taxon>Fungi</taxon>
        <taxon>Fungi incertae sedis</taxon>
        <taxon>Mucoromycota</taxon>
        <taxon>Glomeromycotina</taxon>
        <taxon>Glomeromycetes</taxon>
        <taxon>Glomerales</taxon>
        <taxon>Glomeraceae</taxon>
        <taxon>Rhizophagus</taxon>
    </lineage>
</organism>
<dbReference type="OrthoDB" id="10627468at2759"/>
<dbReference type="AlphaFoldDB" id="A0A2Z6QAZ9"/>
<gene>
    <name evidence="2" type="ORF">RCL2_000795700</name>
    <name evidence="1" type="ORF">RclHR1_13780005</name>
</gene>
<accession>A0A2Z6QAZ9</accession>
<evidence type="ECO:0000313" key="2">
    <source>
        <dbReference type="EMBL" id="GES80692.1"/>
    </source>
</evidence>
<sequence>MASYPSPPLIDNNEISTTVASNNNTIDINTVLKDNTINDYYAKIISIISEFRKNSKNYGLISSILAVPYYALMHEGFLTTKKEMNYKIKINGKSRNYNIIFDSELNLEKPPKKIDEDFAKLIGYNLNGLPSLAKLLAVGNYLDNESVNQRLEWMKLSEFTYKYNEKHVV</sequence>
<dbReference type="Proteomes" id="UP000247702">
    <property type="component" value="Unassembled WGS sequence"/>
</dbReference>
<comment type="caution">
    <text evidence="1">The sequence shown here is derived from an EMBL/GenBank/DDBJ whole genome shotgun (WGS) entry which is preliminary data.</text>
</comment>
<proteinExistence type="predicted"/>
<reference evidence="2" key="2">
    <citation type="submission" date="2019-10" db="EMBL/GenBank/DDBJ databases">
        <title>Conservation and host-specific expression of non-tandemly repeated heterogenous ribosome RNA gene in arbuscular mycorrhizal fungi.</title>
        <authorList>
            <person name="Maeda T."/>
            <person name="Kobayashi Y."/>
            <person name="Nakagawa T."/>
            <person name="Ezawa T."/>
            <person name="Yamaguchi K."/>
            <person name="Bino T."/>
            <person name="Nishimoto Y."/>
            <person name="Shigenobu S."/>
            <person name="Kawaguchi M."/>
        </authorList>
    </citation>
    <scope>NUCLEOTIDE SEQUENCE</scope>
    <source>
        <strain evidence="2">HR1</strain>
    </source>
</reference>
<dbReference type="EMBL" id="BLAL01000051">
    <property type="protein sequence ID" value="GES80692.1"/>
    <property type="molecule type" value="Genomic_DNA"/>
</dbReference>
<evidence type="ECO:0000313" key="3">
    <source>
        <dbReference type="Proteomes" id="UP000247702"/>
    </source>
</evidence>
<keyword evidence="3" id="KW-1185">Reference proteome</keyword>
<dbReference type="EMBL" id="BEXD01000422">
    <property type="protein sequence ID" value="GBB87333.1"/>
    <property type="molecule type" value="Genomic_DNA"/>
</dbReference>
<evidence type="ECO:0000313" key="1">
    <source>
        <dbReference type="EMBL" id="GBB87333.1"/>
    </source>
</evidence>
<name>A0A2Z6QAZ9_9GLOM</name>
<protein>
    <submittedName>
        <fullName evidence="1">Uncharacterized protein</fullName>
    </submittedName>
</protein>
<dbReference type="Proteomes" id="UP000615446">
    <property type="component" value="Unassembled WGS sequence"/>
</dbReference>